<dbReference type="GO" id="GO:0005829">
    <property type="term" value="C:cytosol"/>
    <property type="evidence" value="ECO:0007669"/>
    <property type="project" value="TreeGrafter"/>
</dbReference>
<sequence length="314" mass="36708">MKIKFDAEIVGDYWTSCENRWNIELGKHRHKRLFMNPMAIGASLEEGYSQFENEHGSERLEGILAFILKTARFAMPLKEMIQSDFVCRRGLLRNISINKNSTTYISFYAVRHRGVIFLCEDKENDTPDKLRRAMYYSLKFEQLMTLPQTSKVTASKTHETKAVIQACLKKEGEEDVRIYYAAEIDCLNEAGSPVEFRTISKPLESGWDKNRTMAWYMHCFLANVKTVYVGERQRLCLRDIKSIDTENIYTHRTQPWDRESCIEHIFTTLTFVRHYMTQDGMALKFTAINGTNYVSTTEFGAYIVPENFLRHFPF</sequence>
<dbReference type="OMA" id="KNRTMAW"/>
<dbReference type="PANTHER" id="PTHR12395:SF26">
    <property type="entry name" value="DECAPPING NUCLEASE"/>
    <property type="match status" value="1"/>
</dbReference>
<comment type="subcellular location">
    <subcellularLocation>
        <location evidence="2">Nucleus</location>
    </subcellularLocation>
</comment>
<comment type="function">
    <text evidence="2">Decapping enzyme for NAD-capped RNAs: specifically hydrolyzes the nicotinamide adenine dinucleotide (NAD) cap from a subset of RNAs by removing the entire NAD moiety from the 5'-end of an NAD-capped RNA.</text>
</comment>
<dbReference type="GO" id="GO:0005634">
    <property type="term" value="C:nucleus"/>
    <property type="evidence" value="ECO:0007669"/>
    <property type="project" value="UniProtKB-SubCell"/>
</dbReference>
<keyword evidence="2" id="KW-0547">Nucleotide-binding</keyword>
<dbReference type="GO" id="GO:0000956">
    <property type="term" value="P:nuclear-transcribed mRNA catabolic process"/>
    <property type="evidence" value="ECO:0007669"/>
    <property type="project" value="TreeGrafter"/>
</dbReference>
<keyword evidence="2" id="KW-0694">RNA-binding</keyword>
<dbReference type="GO" id="GO:0000166">
    <property type="term" value="F:nucleotide binding"/>
    <property type="evidence" value="ECO:0007669"/>
    <property type="project" value="UniProtKB-KW"/>
</dbReference>
<keyword evidence="2" id="KW-0539">Nucleus</keyword>
<evidence type="ECO:0000256" key="1">
    <source>
        <dbReference type="ARBA" id="ARBA00006562"/>
    </source>
</evidence>
<accession>E3LK18</accession>
<comment type="similarity">
    <text evidence="1 2">Belongs to the DXO/Dom3Z family.</text>
</comment>
<keyword evidence="2" id="KW-0479">Metal-binding</keyword>
<dbReference type="STRING" id="31234.E3LK18"/>
<dbReference type="GO" id="GO:0046872">
    <property type="term" value="F:metal ion binding"/>
    <property type="evidence" value="ECO:0007669"/>
    <property type="project" value="UniProtKB-KW"/>
</dbReference>
<dbReference type="AlphaFoldDB" id="E3LK18"/>
<dbReference type="Pfam" id="PF08652">
    <property type="entry name" value="RAI1"/>
    <property type="match status" value="1"/>
</dbReference>
<keyword evidence="5" id="KW-1185">Reference proteome</keyword>
<dbReference type="PANTHER" id="PTHR12395">
    <property type="entry name" value="DOM-3 RELATED"/>
    <property type="match status" value="1"/>
</dbReference>
<gene>
    <name evidence="4" type="ORF">CRE_18924</name>
</gene>
<dbReference type="InterPro" id="IPR039039">
    <property type="entry name" value="RAI1-like_fam"/>
</dbReference>
<dbReference type="OrthoDB" id="5853397at2759"/>
<dbReference type="CTD" id="9839016"/>
<dbReference type="GO" id="GO:0034353">
    <property type="term" value="F:mRNA 5'-diphosphatase activity"/>
    <property type="evidence" value="ECO:0007669"/>
    <property type="project" value="TreeGrafter"/>
</dbReference>
<evidence type="ECO:0000259" key="3">
    <source>
        <dbReference type="Pfam" id="PF08652"/>
    </source>
</evidence>
<proteinExistence type="inferred from homology"/>
<dbReference type="Proteomes" id="UP000008281">
    <property type="component" value="Unassembled WGS sequence"/>
</dbReference>
<evidence type="ECO:0000313" key="5">
    <source>
        <dbReference type="Proteomes" id="UP000008281"/>
    </source>
</evidence>
<dbReference type="eggNOG" id="KOG1982">
    <property type="taxonomic scope" value="Eukaryota"/>
</dbReference>
<keyword evidence="2" id="KW-0378">Hydrolase</keyword>
<dbReference type="GO" id="GO:0004518">
    <property type="term" value="F:nuclease activity"/>
    <property type="evidence" value="ECO:0007669"/>
    <property type="project" value="UniProtKB-KW"/>
</dbReference>
<dbReference type="GO" id="GO:0003723">
    <property type="term" value="F:RNA binding"/>
    <property type="evidence" value="ECO:0007669"/>
    <property type="project" value="UniProtKB-KW"/>
</dbReference>
<comment type="cofactor">
    <cofactor evidence="2">
        <name>a divalent metal cation</name>
        <dbReference type="ChEBI" id="CHEBI:60240"/>
    </cofactor>
</comment>
<feature type="domain" description="RAI1-like" evidence="3">
    <location>
        <begin position="29"/>
        <end position="298"/>
    </location>
</feature>
<evidence type="ECO:0000256" key="2">
    <source>
        <dbReference type="RuleBase" id="RU367113"/>
    </source>
</evidence>
<dbReference type="RefSeq" id="XP_003115700.2">
    <property type="nucleotide sequence ID" value="XM_003115652.2"/>
</dbReference>
<name>E3LK18_CAERE</name>
<dbReference type="FunCoup" id="E3LK18">
    <property type="interactions" value="37"/>
</dbReference>
<evidence type="ECO:0000313" key="4">
    <source>
        <dbReference type="EMBL" id="EFP00188.1"/>
    </source>
</evidence>
<organism evidence="5">
    <name type="scientific">Caenorhabditis remanei</name>
    <name type="common">Caenorhabditis vulgaris</name>
    <dbReference type="NCBI Taxonomy" id="31234"/>
    <lineage>
        <taxon>Eukaryota</taxon>
        <taxon>Metazoa</taxon>
        <taxon>Ecdysozoa</taxon>
        <taxon>Nematoda</taxon>
        <taxon>Chromadorea</taxon>
        <taxon>Rhabditida</taxon>
        <taxon>Rhabditina</taxon>
        <taxon>Rhabditomorpha</taxon>
        <taxon>Rhabditoidea</taxon>
        <taxon>Rhabditidae</taxon>
        <taxon>Peloderinae</taxon>
        <taxon>Caenorhabditis</taxon>
    </lineage>
</organism>
<dbReference type="GeneID" id="9839016"/>
<reference evidence="4" key="1">
    <citation type="submission" date="2007-07" db="EMBL/GenBank/DDBJ databases">
        <title>PCAP assembly of the Caenorhabditis remanei genome.</title>
        <authorList>
            <consortium name="The Caenorhabditis remanei Sequencing Consortium"/>
            <person name="Wilson R.K."/>
        </authorList>
    </citation>
    <scope>NUCLEOTIDE SEQUENCE [LARGE SCALE GENOMIC DNA]</scope>
    <source>
        <strain evidence="4">PB4641</strain>
    </source>
</reference>
<dbReference type="HOGENOM" id="CLU_886346_0_0_1"/>
<dbReference type="EMBL" id="DS268410">
    <property type="protein sequence ID" value="EFP00188.1"/>
    <property type="molecule type" value="Genomic_DNA"/>
</dbReference>
<dbReference type="GO" id="GO:0110155">
    <property type="term" value="P:NAD-cap decapping"/>
    <property type="evidence" value="ECO:0007669"/>
    <property type="project" value="TreeGrafter"/>
</dbReference>
<dbReference type="InterPro" id="IPR013961">
    <property type="entry name" value="RAI1"/>
</dbReference>
<protein>
    <recommendedName>
        <fullName evidence="2">Decapping nuclease</fullName>
        <ecNumber evidence="2">3.6.1.-</ecNumber>
    </recommendedName>
</protein>
<dbReference type="EC" id="3.6.1.-" evidence="2"/>
<dbReference type="KEGG" id="crq:GCK72_019333"/>
<keyword evidence="2" id="KW-0540">Nuclease</keyword>